<dbReference type="PANTHER" id="PTHR33096:SF1">
    <property type="entry name" value="CXC1-LIKE CYSTEINE CLUSTER ASSOCIATED WITH KDZ TRANSPOSASES DOMAIN-CONTAINING PROTEIN"/>
    <property type="match status" value="1"/>
</dbReference>
<protein>
    <submittedName>
        <fullName evidence="3">Hypp1458 protein</fullName>
    </submittedName>
</protein>
<accession>A0A8J9ZI32</accession>
<feature type="region of interest" description="Disordered" evidence="1">
    <location>
        <begin position="367"/>
        <end position="387"/>
    </location>
</feature>
<dbReference type="OrthoDB" id="10063408at2759"/>
<dbReference type="PANTHER" id="PTHR33096">
    <property type="entry name" value="CXC2 DOMAIN-CONTAINING PROTEIN"/>
    <property type="match status" value="1"/>
</dbReference>
<proteinExistence type="predicted"/>
<evidence type="ECO:0000259" key="2">
    <source>
        <dbReference type="Pfam" id="PF18803"/>
    </source>
</evidence>
<evidence type="ECO:0000313" key="4">
    <source>
        <dbReference type="Proteomes" id="UP000838412"/>
    </source>
</evidence>
<evidence type="ECO:0000313" key="3">
    <source>
        <dbReference type="EMBL" id="CAH1255091.1"/>
    </source>
</evidence>
<dbReference type="InterPro" id="IPR041457">
    <property type="entry name" value="CxC2_KDZ-assoc"/>
</dbReference>
<name>A0A8J9ZI32_BRALA</name>
<dbReference type="Pfam" id="PF18758">
    <property type="entry name" value="KDZ"/>
    <property type="match status" value="1"/>
</dbReference>
<organism evidence="3 4">
    <name type="scientific">Branchiostoma lanceolatum</name>
    <name type="common">Common lancelet</name>
    <name type="synonym">Amphioxus lanceolatum</name>
    <dbReference type="NCBI Taxonomy" id="7740"/>
    <lineage>
        <taxon>Eukaryota</taxon>
        <taxon>Metazoa</taxon>
        <taxon>Chordata</taxon>
        <taxon>Cephalochordata</taxon>
        <taxon>Leptocardii</taxon>
        <taxon>Amphioxiformes</taxon>
        <taxon>Branchiostomatidae</taxon>
        <taxon>Branchiostoma</taxon>
    </lineage>
</organism>
<feature type="compositionally biased region" description="Basic residues" evidence="1">
    <location>
        <begin position="14"/>
        <end position="24"/>
    </location>
</feature>
<feature type="compositionally biased region" description="Acidic residues" evidence="1">
    <location>
        <begin position="878"/>
        <end position="899"/>
    </location>
</feature>
<dbReference type="EMBL" id="OV696687">
    <property type="protein sequence ID" value="CAH1255091.1"/>
    <property type="molecule type" value="Genomic_DNA"/>
</dbReference>
<dbReference type="InterPro" id="IPR040521">
    <property type="entry name" value="KDZ"/>
</dbReference>
<feature type="domain" description="CxC2-like cysteine cluster KDZ transposase-associated" evidence="2">
    <location>
        <begin position="183"/>
        <end position="265"/>
    </location>
</feature>
<feature type="compositionally biased region" description="Polar residues" evidence="1">
    <location>
        <begin position="377"/>
        <end position="386"/>
    </location>
</feature>
<evidence type="ECO:0000256" key="1">
    <source>
        <dbReference type="SAM" id="MobiDB-lite"/>
    </source>
</evidence>
<dbReference type="Pfam" id="PF18803">
    <property type="entry name" value="CxC2"/>
    <property type="match status" value="1"/>
</dbReference>
<feature type="compositionally biased region" description="Pro residues" evidence="1">
    <location>
        <begin position="59"/>
        <end position="72"/>
    </location>
</feature>
<dbReference type="Proteomes" id="UP000838412">
    <property type="component" value="Chromosome 2"/>
</dbReference>
<keyword evidence="4" id="KW-1185">Reference proteome</keyword>
<feature type="region of interest" description="Disordered" evidence="1">
    <location>
        <begin position="1"/>
        <end position="90"/>
    </location>
</feature>
<sequence>MAKRKESGGIFCSRQKRPRIRRRIQHLDGSYVDGYIEMPGPGNNTASDNLAETPGTSAPLPPPDYPLNPDPPCTSASDDPPGPSRYQASKEKELAKWAAIRDQLLETATKLEAPCYICSFCGVEDSCPIKCNDCGPTITYCTDCCVIVQHHLSPAHYPEQWHEDHYEPFRLGNLESTILERHDHQDCPSRTLKIFKVFNRAGRVCYWRIFVCEHEADACTLLRFGLWAATADRPQTAFSTELLEWLTALTLECQVSVKGFCNAVRWMSGLCKYEVDILYRALIGQSVAEFHHHLYKRRTLLHLCSHLDDGTVCPACSKGDGEMIVSLDANFGLVRKKSSGTSSAGPLHQSTYFLPDDQVTKFMSDYSQDSKPDEDCNNFQAGSSVRSRSRQEKLDVTGVFGAVCRHSMPVKFLDMHHGERLGYPVHLIEELLSAVHPGRNLKLHVMYDIACVLTAHLEHAERWDLLEAIELAIPIFHCYGHKSSCQILYSPRRKEGFGLTDGECVERLWSYLRGFNSITKEMTPTHRTDLLTDALLHYGRRKVADMHVSLVQNYDKAEKTYKLASDELKNIMEQAPVAVSEDDVETWRKNEIDLIKQWKRGRQRSSLSQWKKTYALDLSVFFSIRDEMQSCTDGILRSALMAQYKEMEQKLVLTERKHKISRWKEDHDDYKTTLLLVDSEERRSLLEKLWREASERTFLLSLKKKYPDGQAIAKKLGRLLKSINKKLKKTIANYNKIARLPLDTSFPRTIDFQEACQPTWQCYTQLDLLEDGLVPKSVQRQAIDALCLKKCAEEELRMTSKDMINFIESGLAEYETISESIKMYKNDGDIGAVAMLHKKRDALQSQLHFAHTMFGTKLEILPEVPTGDSANLSSDLEYSLDSEYDEEEDDDESEGEDDE</sequence>
<reference evidence="3" key="1">
    <citation type="submission" date="2022-01" db="EMBL/GenBank/DDBJ databases">
        <authorList>
            <person name="Braso-Vives M."/>
        </authorList>
    </citation>
    <scope>NUCLEOTIDE SEQUENCE</scope>
</reference>
<dbReference type="AlphaFoldDB" id="A0A8J9ZI32"/>
<feature type="region of interest" description="Disordered" evidence="1">
    <location>
        <begin position="865"/>
        <end position="899"/>
    </location>
</feature>
<feature type="compositionally biased region" description="Polar residues" evidence="1">
    <location>
        <begin position="42"/>
        <end position="56"/>
    </location>
</feature>
<gene>
    <name evidence="3" type="primary">Hypp1458</name>
    <name evidence="3" type="ORF">BLAG_LOCUS14262</name>
</gene>